<accession>A0A6J5RRP4</accession>
<evidence type="ECO:0000313" key="1">
    <source>
        <dbReference type="EMBL" id="CAB4196957.1"/>
    </source>
</evidence>
<name>A0A6J5RRP4_9CAUD</name>
<proteinExistence type="predicted"/>
<dbReference type="GO" id="GO:0016740">
    <property type="term" value="F:transferase activity"/>
    <property type="evidence" value="ECO:0007669"/>
    <property type="project" value="UniProtKB-KW"/>
</dbReference>
<protein>
    <submittedName>
        <fullName evidence="1">COG3541 Predicted nucleotidyltransferase</fullName>
    </submittedName>
</protein>
<dbReference type="Pfam" id="PF10127">
    <property type="entry name" value="RlaP"/>
    <property type="match status" value="1"/>
</dbReference>
<dbReference type="EMBL" id="LR797252">
    <property type="protein sequence ID" value="CAB4196957.1"/>
    <property type="molecule type" value="Genomic_DNA"/>
</dbReference>
<keyword evidence="1" id="KW-0808">Transferase</keyword>
<dbReference type="PANTHER" id="PTHR34817">
    <property type="entry name" value="NUCLEOTIDYLTRANSFERASE"/>
    <property type="match status" value="1"/>
</dbReference>
<organism evidence="1">
    <name type="scientific">uncultured Caudovirales phage</name>
    <dbReference type="NCBI Taxonomy" id="2100421"/>
    <lineage>
        <taxon>Viruses</taxon>
        <taxon>Duplodnaviria</taxon>
        <taxon>Heunggongvirae</taxon>
        <taxon>Uroviricota</taxon>
        <taxon>Caudoviricetes</taxon>
        <taxon>Peduoviridae</taxon>
        <taxon>Maltschvirus</taxon>
        <taxon>Maltschvirus maltsch</taxon>
    </lineage>
</organism>
<dbReference type="InterPro" id="IPR018775">
    <property type="entry name" value="RlaP"/>
</dbReference>
<dbReference type="PANTHER" id="PTHR34817:SF1">
    <property type="entry name" value="NUCLEOTIDYLTRANSFERASE"/>
    <property type="match status" value="1"/>
</dbReference>
<sequence>MATHQVIDIITKNSPHLKWMADNTVLLVRHGSHAYNTNIESSDEDFKGVTIPTKEYFFGSKHFEQAELKAPNPDCVIYDIRKFFSLASDCNPNIIEVLHTDPADHFIVDPIGEIILDHKYDFLSKKVKFTMTGYAVSQLHRIKLHKRWLLSPPTCKPTRSDFKLPEASQIDESQMAAVSADIQKELDRFQFDFIEDLEESKKIEIRSTMTHMLAELKISSDDHWMAAARKIGLNDNFIEIMQRERMYTNAKREWDQYQNWKKTRNPARASLEEKFGYDTKHAYHLVRLMRMCREILTTGKVIVKRPDREELLAIRNGAWSYDKLLEFASKEEASINELYNTTTLLPKFPDKSKLDQLCIELVEKSLSKYSGYRLQKKLSKLINK</sequence>
<gene>
    <name evidence="1" type="ORF">UFOVP1290_477</name>
</gene>
<reference evidence="1" key="1">
    <citation type="submission" date="2020-05" db="EMBL/GenBank/DDBJ databases">
        <authorList>
            <person name="Chiriac C."/>
            <person name="Salcher M."/>
            <person name="Ghai R."/>
            <person name="Kavagutti S V."/>
        </authorList>
    </citation>
    <scope>NUCLEOTIDE SEQUENCE</scope>
</reference>